<evidence type="ECO:0000256" key="1">
    <source>
        <dbReference type="SAM" id="MobiDB-lite"/>
    </source>
</evidence>
<gene>
    <name evidence="3" type="ORF">Psuf_060650</name>
</gene>
<proteinExistence type="predicted"/>
<evidence type="ECO:0000313" key="4">
    <source>
        <dbReference type="Proteomes" id="UP000503011"/>
    </source>
</evidence>
<keyword evidence="4" id="KW-1185">Reference proteome</keyword>
<feature type="region of interest" description="Disordered" evidence="1">
    <location>
        <begin position="115"/>
        <end position="140"/>
    </location>
</feature>
<evidence type="ECO:0000259" key="2">
    <source>
        <dbReference type="Pfam" id="PF07883"/>
    </source>
</evidence>
<sequence length="264" mass="27778">MTENASTGVRVVSSDQWGPDLGLVHHGGWREIVGAGLDARCRGLYDICLDAGGTTVPLAHPGEAVYYVDQGTVTVTERTATGGIRHPLAAGAMIHVRPGSTYTICSEGGARLVGGPSPLDPDLGRPPAAPGGRPGVRTFHRDRPGLRVPFISKDARLVVWLGEGAVTANMNYVVLEPGERNKEHVHAFSEDTIHILRGRGTAENVSTGQRLAFGPGDTVHIEIGVWHAIAADRGERVVSVGGPCPADTDMLRAVGIDVDALTAR</sequence>
<dbReference type="InterPro" id="IPR013096">
    <property type="entry name" value="Cupin_2"/>
</dbReference>
<dbReference type="Proteomes" id="UP000503011">
    <property type="component" value="Chromosome"/>
</dbReference>
<reference evidence="3 4" key="1">
    <citation type="submission" date="2020-03" db="EMBL/GenBank/DDBJ databases">
        <title>Whole genome shotgun sequence of Phytohabitans suffuscus NBRC 105367.</title>
        <authorList>
            <person name="Komaki H."/>
            <person name="Tamura T."/>
        </authorList>
    </citation>
    <scope>NUCLEOTIDE SEQUENCE [LARGE SCALE GENOMIC DNA]</scope>
    <source>
        <strain evidence="3 4">NBRC 105367</strain>
    </source>
</reference>
<dbReference type="SUPFAM" id="SSF51182">
    <property type="entry name" value="RmlC-like cupins"/>
    <property type="match status" value="2"/>
</dbReference>
<dbReference type="InterPro" id="IPR011051">
    <property type="entry name" value="RmlC_Cupin_sf"/>
</dbReference>
<dbReference type="EMBL" id="AP022871">
    <property type="protein sequence ID" value="BCB88752.1"/>
    <property type="molecule type" value="Genomic_DNA"/>
</dbReference>
<dbReference type="Gene3D" id="2.60.120.10">
    <property type="entry name" value="Jelly Rolls"/>
    <property type="match status" value="2"/>
</dbReference>
<name>A0A6F8YRM5_9ACTN</name>
<accession>A0A6F8YRM5</accession>
<feature type="domain" description="Cupin type-2" evidence="2">
    <location>
        <begin position="172"/>
        <end position="235"/>
    </location>
</feature>
<dbReference type="RefSeq" id="WP_173160345.1">
    <property type="nucleotide sequence ID" value="NZ_AP022871.1"/>
</dbReference>
<dbReference type="InterPro" id="IPR014710">
    <property type="entry name" value="RmlC-like_jellyroll"/>
</dbReference>
<reference evidence="3 4" key="2">
    <citation type="submission" date="2020-03" db="EMBL/GenBank/DDBJ databases">
        <authorList>
            <person name="Ichikawa N."/>
            <person name="Kimura A."/>
            <person name="Kitahashi Y."/>
            <person name="Uohara A."/>
        </authorList>
    </citation>
    <scope>NUCLEOTIDE SEQUENCE [LARGE SCALE GENOMIC DNA]</scope>
    <source>
        <strain evidence="3 4">NBRC 105367</strain>
    </source>
</reference>
<protein>
    <recommendedName>
        <fullName evidence="2">Cupin type-2 domain-containing protein</fullName>
    </recommendedName>
</protein>
<dbReference type="Pfam" id="PF07883">
    <property type="entry name" value="Cupin_2"/>
    <property type="match status" value="1"/>
</dbReference>
<dbReference type="KEGG" id="psuu:Psuf_060650"/>
<dbReference type="AlphaFoldDB" id="A0A6F8YRM5"/>
<organism evidence="3 4">
    <name type="scientific">Phytohabitans suffuscus</name>
    <dbReference type="NCBI Taxonomy" id="624315"/>
    <lineage>
        <taxon>Bacteria</taxon>
        <taxon>Bacillati</taxon>
        <taxon>Actinomycetota</taxon>
        <taxon>Actinomycetes</taxon>
        <taxon>Micromonosporales</taxon>
        <taxon>Micromonosporaceae</taxon>
    </lineage>
</organism>
<evidence type="ECO:0000313" key="3">
    <source>
        <dbReference type="EMBL" id="BCB88752.1"/>
    </source>
</evidence>